<keyword evidence="5 7" id="KW-1133">Transmembrane helix</keyword>
<gene>
    <name evidence="9" type="ORF">DFR85_05940</name>
</gene>
<dbReference type="OrthoDB" id="44105at2157"/>
<evidence type="ECO:0000256" key="6">
    <source>
        <dbReference type="ARBA" id="ARBA00023136"/>
    </source>
</evidence>
<dbReference type="PANTHER" id="PTHR43163">
    <property type="entry name" value="DIPEPTIDE TRANSPORT SYSTEM PERMEASE PROTEIN DPPB-RELATED"/>
    <property type="match status" value="1"/>
</dbReference>
<dbReference type="GeneID" id="36831678"/>
<feature type="transmembrane region" description="Helical" evidence="7">
    <location>
        <begin position="350"/>
        <end position="370"/>
    </location>
</feature>
<keyword evidence="3" id="KW-1003">Cell membrane</keyword>
<feature type="transmembrane region" description="Helical" evidence="7">
    <location>
        <begin position="323"/>
        <end position="344"/>
    </location>
</feature>
<keyword evidence="6 7" id="KW-0472">Membrane</keyword>
<dbReference type="EMBL" id="CP029289">
    <property type="protein sequence ID" value="AWR94200.1"/>
    <property type="molecule type" value="Genomic_DNA"/>
</dbReference>
<dbReference type="InterPro" id="IPR000515">
    <property type="entry name" value="MetI-like"/>
</dbReference>
<evidence type="ECO:0000256" key="5">
    <source>
        <dbReference type="ARBA" id="ARBA00022989"/>
    </source>
</evidence>
<evidence type="ECO:0000256" key="3">
    <source>
        <dbReference type="ARBA" id="ARBA00022475"/>
    </source>
</evidence>
<feature type="transmembrane region" description="Helical" evidence="7">
    <location>
        <begin position="245"/>
        <end position="266"/>
    </location>
</feature>
<evidence type="ECO:0000259" key="8">
    <source>
        <dbReference type="Pfam" id="PF00528"/>
    </source>
</evidence>
<comment type="subcellular location">
    <subcellularLocation>
        <location evidence="1">Cell membrane</location>
        <topology evidence="1">Multi-pass membrane protein</topology>
    </subcellularLocation>
</comment>
<dbReference type="RefSeq" id="WP_110270081.1">
    <property type="nucleotide sequence ID" value="NZ_CP029289.2"/>
</dbReference>
<feature type="domain" description="ABC transmembrane type-1" evidence="8">
    <location>
        <begin position="244"/>
        <end position="409"/>
    </location>
</feature>
<evidence type="ECO:0000313" key="9">
    <source>
        <dbReference type="EMBL" id="AWR94200.1"/>
    </source>
</evidence>
<dbReference type="GO" id="GO:0005886">
    <property type="term" value="C:plasma membrane"/>
    <property type="evidence" value="ECO:0007669"/>
    <property type="project" value="UniProtKB-SubCell"/>
</dbReference>
<keyword evidence="2" id="KW-0813">Transport</keyword>
<dbReference type="AlphaFoldDB" id="A0A2U9IDX2"/>
<dbReference type="PANTHER" id="PTHR43163:SF6">
    <property type="entry name" value="DIPEPTIDE TRANSPORT SYSTEM PERMEASE PROTEIN DPPB-RELATED"/>
    <property type="match status" value="1"/>
</dbReference>
<evidence type="ECO:0000313" key="10">
    <source>
        <dbReference type="Proteomes" id="UP000248044"/>
    </source>
</evidence>
<evidence type="ECO:0000256" key="2">
    <source>
        <dbReference type="ARBA" id="ARBA00022448"/>
    </source>
</evidence>
<reference evidence="9 10" key="1">
    <citation type="submission" date="2018-05" db="EMBL/GenBank/DDBJ databases">
        <title>Complete Genome Sequences of Extremely Thermoacidophilic, Metal-Mobilizing Type-Strain Members of the Archaeal Family Sulfolobaceae: Acidianus brierleyi DSM-1651T, Acidianus sulfidivorans DSM-18786T, Metallosphaera hakonensis DSM-7519T, and Metallosphaera prunae DSM-10039T.</title>
        <authorList>
            <person name="Counts J.A."/>
            <person name="Kelly R.M."/>
        </authorList>
    </citation>
    <scope>NUCLEOTIDE SEQUENCE [LARGE SCALE GENOMIC DNA]</scope>
    <source>
        <strain evidence="9 10">DSM 1651</strain>
    </source>
</reference>
<feature type="transmembrane region" description="Helical" evidence="7">
    <location>
        <begin position="382"/>
        <end position="403"/>
    </location>
</feature>
<dbReference type="GO" id="GO:0055085">
    <property type="term" value="P:transmembrane transport"/>
    <property type="evidence" value="ECO:0007669"/>
    <property type="project" value="InterPro"/>
</dbReference>
<dbReference type="Pfam" id="PF00528">
    <property type="entry name" value="BPD_transp_1"/>
    <property type="match status" value="1"/>
</dbReference>
<feature type="transmembrane region" description="Helical" evidence="7">
    <location>
        <begin position="278"/>
        <end position="302"/>
    </location>
</feature>
<evidence type="ECO:0000256" key="4">
    <source>
        <dbReference type="ARBA" id="ARBA00022692"/>
    </source>
</evidence>
<feature type="transmembrane region" description="Helical" evidence="7">
    <location>
        <begin position="205"/>
        <end position="225"/>
    </location>
</feature>
<evidence type="ECO:0000256" key="7">
    <source>
        <dbReference type="SAM" id="Phobius"/>
    </source>
</evidence>
<accession>A0A2U9IDX2</accession>
<keyword evidence="4 7" id="KW-0812">Transmembrane</keyword>
<dbReference type="KEGG" id="abri:DFR85_05940"/>
<proteinExistence type="predicted"/>
<feature type="transmembrane region" description="Helical" evidence="7">
    <location>
        <begin position="149"/>
        <end position="166"/>
    </location>
</feature>
<keyword evidence="10" id="KW-1185">Reference proteome</keyword>
<name>A0A2U9IDX2_9CREN</name>
<organism evidence="9 10">
    <name type="scientific">Acidianus brierleyi</name>
    <dbReference type="NCBI Taxonomy" id="41673"/>
    <lineage>
        <taxon>Archaea</taxon>
        <taxon>Thermoproteota</taxon>
        <taxon>Thermoprotei</taxon>
        <taxon>Sulfolobales</taxon>
        <taxon>Sulfolobaceae</taxon>
        <taxon>Acidianus</taxon>
    </lineage>
</organism>
<dbReference type="Proteomes" id="UP000248044">
    <property type="component" value="Chromosome"/>
</dbReference>
<evidence type="ECO:0000256" key="1">
    <source>
        <dbReference type="ARBA" id="ARBA00004651"/>
    </source>
</evidence>
<protein>
    <submittedName>
        <fullName evidence="9">ABC transporter permease</fullName>
    </submittedName>
</protein>
<feature type="transmembrane region" description="Helical" evidence="7">
    <location>
        <begin position="94"/>
        <end position="116"/>
    </location>
</feature>
<sequence length="409" mass="45717">MKYGLLFFSILSLLIGIVLSYISTITVFYQDISYGNGSIAYPPQNWRYQYWSVLSKGFPNSTIFLPNKEINITGVHDIYLNKSSFYVFSVYGYIQPYAILSILGLFLIFIGTAFGFRSSILLMQERVLGELSKGYAVEGSLSRYILKRFSSLVISISIVSVVVYFLEIIQGINPVKDIIDLLTFNEGLSKLGISVDSLLLTSLSYTSLLSGIAFSLTVYLSAFLVMRSIGSSGFLLTLIQKWKYIGNALASWVIGIALLYTFHYYLGILPIGSPKGHLIFYIILPLLSLFFPYIGIFANRIIYTVGSTSDINKAKGLSKDIIVYRHVVGNLMVVTLSTISSAFIEMLIAEFLIEAIFFWPGLGYLLRFSVDSGDIRVVEGILLIYSTIVLISNFIADVIYGIVDPRVRR</sequence>